<evidence type="ECO:0000256" key="3">
    <source>
        <dbReference type="ARBA" id="ARBA00022692"/>
    </source>
</evidence>
<evidence type="ECO:0000256" key="9">
    <source>
        <dbReference type="ARBA" id="ARBA00037934"/>
    </source>
</evidence>
<dbReference type="InterPro" id="IPR056173">
    <property type="entry name" value="Sec20_C"/>
</dbReference>
<evidence type="ECO:0000256" key="5">
    <source>
        <dbReference type="ARBA" id="ARBA00022892"/>
    </source>
</evidence>
<evidence type="ECO:0000256" key="1">
    <source>
        <dbReference type="ARBA" id="ARBA00004163"/>
    </source>
</evidence>
<dbReference type="InterPro" id="IPR005606">
    <property type="entry name" value="Sec20"/>
</dbReference>
<comment type="subcellular location">
    <subcellularLocation>
        <location evidence="1">Endoplasmic reticulum membrane</location>
        <topology evidence="1">Single-pass type IV membrane protein</topology>
    </subcellularLocation>
</comment>
<evidence type="ECO:0000313" key="12">
    <source>
        <dbReference type="EnsemblMetazoa" id="XP_014245805.1"/>
    </source>
</evidence>
<keyword evidence="3 10" id="KW-0812">Transmembrane</keyword>
<dbReference type="PANTHER" id="PTHR12825:SF0">
    <property type="entry name" value="VESICLE TRANSPORT PROTEIN SEC20"/>
    <property type="match status" value="1"/>
</dbReference>
<keyword evidence="5" id="KW-0931">ER-Golgi transport</keyword>
<dbReference type="GO" id="GO:0006890">
    <property type="term" value="P:retrograde vesicle-mediated transport, Golgi to endoplasmic reticulum"/>
    <property type="evidence" value="ECO:0007669"/>
    <property type="project" value="InterPro"/>
</dbReference>
<evidence type="ECO:0000256" key="4">
    <source>
        <dbReference type="ARBA" id="ARBA00022824"/>
    </source>
</evidence>
<dbReference type="Pfam" id="PF03908">
    <property type="entry name" value="Sec20"/>
    <property type="match status" value="1"/>
</dbReference>
<protein>
    <recommendedName>
        <fullName evidence="11">Sec20 C-terminal domain-containing protein</fullName>
    </recommendedName>
</protein>
<organism evidence="12 13">
    <name type="scientific">Cimex lectularius</name>
    <name type="common">Bed bug</name>
    <name type="synonym">Acanthia lectularia</name>
    <dbReference type="NCBI Taxonomy" id="79782"/>
    <lineage>
        <taxon>Eukaryota</taxon>
        <taxon>Metazoa</taxon>
        <taxon>Ecdysozoa</taxon>
        <taxon>Arthropoda</taxon>
        <taxon>Hexapoda</taxon>
        <taxon>Insecta</taxon>
        <taxon>Pterygota</taxon>
        <taxon>Neoptera</taxon>
        <taxon>Paraneoptera</taxon>
        <taxon>Hemiptera</taxon>
        <taxon>Heteroptera</taxon>
        <taxon>Panheteroptera</taxon>
        <taxon>Cimicomorpha</taxon>
        <taxon>Cimicidae</taxon>
        <taxon>Cimex</taxon>
    </lineage>
</organism>
<name>A0A8I6RGF3_CIMLE</name>
<keyword evidence="2" id="KW-0813">Transport</keyword>
<evidence type="ECO:0000256" key="8">
    <source>
        <dbReference type="ARBA" id="ARBA00023136"/>
    </source>
</evidence>
<keyword evidence="4" id="KW-0256">Endoplasmic reticulum</keyword>
<dbReference type="GO" id="GO:0005789">
    <property type="term" value="C:endoplasmic reticulum membrane"/>
    <property type="evidence" value="ECO:0007669"/>
    <property type="project" value="UniProtKB-SubCell"/>
</dbReference>
<reference evidence="12" key="1">
    <citation type="submission" date="2022-01" db="UniProtKB">
        <authorList>
            <consortium name="EnsemblMetazoa"/>
        </authorList>
    </citation>
    <scope>IDENTIFICATION</scope>
</reference>
<dbReference type="PANTHER" id="PTHR12825">
    <property type="entry name" value="BNIP1-RELATED"/>
    <property type="match status" value="1"/>
</dbReference>
<proteinExistence type="inferred from homology"/>
<sequence>MEIDQLYVDKLRNDIIKCDLSLKSLIQDIYNCMGPLEVLNELNADGRSKLSTLRYQIEELEVYGKERQNEEIISDAANRKEQYFSTFSMFRKANVVCMLAIDKSGKDELFQVSNQGTHLRQRQKKDKVNFLKMSSGITEQLLSISRHLSDTTQLSADTLNTLANSSTTVLGTNEELQETKSVLFQSGKLLAKYSRRQFTDKLLLLLGFAFFVACILYILKKRVF</sequence>
<evidence type="ECO:0000256" key="7">
    <source>
        <dbReference type="ARBA" id="ARBA00023054"/>
    </source>
</evidence>
<keyword evidence="8 10" id="KW-0472">Membrane</keyword>
<accession>A0A8I6RGF3</accession>
<dbReference type="Proteomes" id="UP000494040">
    <property type="component" value="Unassembled WGS sequence"/>
</dbReference>
<evidence type="ECO:0000256" key="6">
    <source>
        <dbReference type="ARBA" id="ARBA00022989"/>
    </source>
</evidence>
<feature type="domain" description="Sec20 C-terminal" evidence="11">
    <location>
        <begin position="134"/>
        <end position="223"/>
    </location>
</feature>
<evidence type="ECO:0000259" key="11">
    <source>
        <dbReference type="Pfam" id="PF03908"/>
    </source>
</evidence>
<dbReference type="OrthoDB" id="46868at2759"/>
<keyword evidence="7" id="KW-0175">Coiled coil</keyword>
<dbReference type="OMA" id="TEVDTHR"/>
<dbReference type="CDD" id="cd15865">
    <property type="entry name" value="SNARE_SEC20"/>
    <property type="match status" value="1"/>
</dbReference>
<dbReference type="KEGG" id="clec:106664525"/>
<dbReference type="GO" id="GO:0031201">
    <property type="term" value="C:SNARE complex"/>
    <property type="evidence" value="ECO:0007669"/>
    <property type="project" value="TreeGrafter"/>
</dbReference>
<evidence type="ECO:0000256" key="10">
    <source>
        <dbReference type="SAM" id="Phobius"/>
    </source>
</evidence>
<feature type="transmembrane region" description="Helical" evidence="10">
    <location>
        <begin position="202"/>
        <end position="219"/>
    </location>
</feature>
<dbReference type="GO" id="GO:0005484">
    <property type="term" value="F:SNAP receptor activity"/>
    <property type="evidence" value="ECO:0007669"/>
    <property type="project" value="InterPro"/>
</dbReference>
<dbReference type="AlphaFoldDB" id="A0A8I6RGF3"/>
<comment type="similarity">
    <text evidence="9">Belongs to the SEC20 family.</text>
</comment>
<evidence type="ECO:0000256" key="2">
    <source>
        <dbReference type="ARBA" id="ARBA00022448"/>
    </source>
</evidence>
<gene>
    <name evidence="12" type="primary">106664525</name>
</gene>
<keyword evidence="13" id="KW-1185">Reference proteome</keyword>
<keyword evidence="6 10" id="KW-1133">Transmembrane helix</keyword>
<dbReference type="EnsemblMetazoa" id="XM_014390319.2">
    <property type="protein sequence ID" value="XP_014245805.1"/>
    <property type="gene ID" value="LOC106664525"/>
</dbReference>
<evidence type="ECO:0000313" key="13">
    <source>
        <dbReference type="Proteomes" id="UP000494040"/>
    </source>
</evidence>